<keyword evidence="4 7" id="KW-1133">Transmembrane helix</keyword>
<dbReference type="RefSeq" id="WP_027843096.1">
    <property type="nucleotide sequence ID" value="NZ_LMTZ01000131.1"/>
</dbReference>
<proteinExistence type="inferred from homology"/>
<evidence type="ECO:0000256" key="4">
    <source>
        <dbReference type="ARBA" id="ARBA00022989"/>
    </source>
</evidence>
<organism evidence="10 11">
    <name type="scientific">Mastigocoleus testarum BC008</name>
    <dbReference type="NCBI Taxonomy" id="371196"/>
    <lineage>
        <taxon>Bacteria</taxon>
        <taxon>Bacillati</taxon>
        <taxon>Cyanobacteriota</taxon>
        <taxon>Cyanophyceae</taxon>
        <taxon>Nostocales</taxon>
        <taxon>Hapalosiphonaceae</taxon>
        <taxon>Mastigocoleus</taxon>
    </lineage>
</organism>
<comment type="subcellular location">
    <subcellularLocation>
        <location evidence="1">Cell membrane</location>
        <topology evidence="1">Multi-pass membrane protein</topology>
    </subcellularLocation>
</comment>
<dbReference type="InterPro" id="IPR050250">
    <property type="entry name" value="Macrolide_Exporter_MacB"/>
</dbReference>
<evidence type="ECO:0000256" key="1">
    <source>
        <dbReference type="ARBA" id="ARBA00004651"/>
    </source>
</evidence>
<feature type="transmembrane region" description="Helical" evidence="7">
    <location>
        <begin position="316"/>
        <end position="349"/>
    </location>
</feature>
<comment type="similarity">
    <text evidence="6">Belongs to the ABC-4 integral membrane protein family.</text>
</comment>
<keyword evidence="3 7" id="KW-0812">Transmembrane</keyword>
<gene>
    <name evidence="10" type="ORF">BC008_15370</name>
</gene>
<reference evidence="10 11" key="1">
    <citation type="journal article" date="2015" name="Genome Announc.">
        <title>Draft Genome of the Euendolithic (true boring) Cyanobacterium Mastigocoleus testarum strain BC008.</title>
        <authorList>
            <person name="Guida B.S."/>
            <person name="Garcia-Pichel F."/>
        </authorList>
    </citation>
    <scope>NUCLEOTIDE SEQUENCE [LARGE SCALE GENOMIC DNA]</scope>
    <source>
        <strain evidence="10 11">BC008</strain>
    </source>
</reference>
<keyword evidence="10" id="KW-0547">Nucleotide-binding</keyword>
<keyword evidence="5 7" id="KW-0472">Membrane</keyword>
<dbReference type="EMBL" id="LMTZ01000131">
    <property type="protein sequence ID" value="KST63834.1"/>
    <property type="molecule type" value="Genomic_DNA"/>
</dbReference>
<evidence type="ECO:0000259" key="8">
    <source>
        <dbReference type="Pfam" id="PF02687"/>
    </source>
</evidence>
<keyword evidence="10" id="KW-0067">ATP-binding</keyword>
<evidence type="ECO:0000313" key="10">
    <source>
        <dbReference type="EMBL" id="KST63834.1"/>
    </source>
</evidence>
<keyword evidence="2" id="KW-1003">Cell membrane</keyword>
<evidence type="ECO:0000256" key="6">
    <source>
        <dbReference type="ARBA" id="ARBA00038076"/>
    </source>
</evidence>
<evidence type="ECO:0000256" key="2">
    <source>
        <dbReference type="ARBA" id="ARBA00022475"/>
    </source>
</evidence>
<protein>
    <submittedName>
        <fullName evidence="10">Macrolide ABC transporter ATP-binding protein</fullName>
    </submittedName>
</protein>
<sequence>MSLSALDLINLTCKSLLSNRLRSTLTTFGVFMGVAAVNASLQVGTVSRNVIAKQLLEQEAPQVNVSLYSLEGKQPKLEDMEYARRRLTNVKAISASVQMGFYNEVLYQSEKAEPTILAVTQGFENTSGRKLLKGRFFNEADFINYRRVTVIDKFLAEKLFQEEEAIGKVIYLGGNTPFRVIGITENKMGIFANPRGNLFATMSIYRAITGDEKINNISIRPYDENKMQELKEQTETLFKQRFPEVKDVYVWSNMDSVVFLTNVVDIASLALTSLAMISLMISGVGIANITIAAVVERTSEIGLRRAIGATKMEIQMQFILESIILSLAGGMLAIATIHGLTVVITSIFALPYQFAIQNAILSLGSALMVGMGACYLPAVRASQLDPVKALREA</sequence>
<dbReference type="AlphaFoldDB" id="A0A0V7ZGW1"/>
<dbReference type="Pfam" id="PF02687">
    <property type="entry name" value="FtsX"/>
    <property type="match status" value="1"/>
</dbReference>
<evidence type="ECO:0000256" key="7">
    <source>
        <dbReference type="SAM" id="Phobius"/>
    </source>
</evidence>
<comment type="caution">
    <text evidence="10">The sequence shown here is derived from an EMBL/GenBank/DDBJ whole genome shotgun (WGS) entry which is preliminary data.</text>
</comment>
<feature type="domain" description="ABC3 transporter permease C-terminal" evidence="8">
    <location>
        <begin position="274"/>
        <end position="386"/>
    </location>
</feature>
<evidence type="ECO:0000256" key="3">
    <source>
        <dbReference type="ARBA" id="ARBA00022692"/>
    </source>
</evidence>
<dbReference type="GO" id="GO:0005524">
    <property type="term" value="F:ATP binding"/>
    <property type="evidence" value="ECO:0007669"/>
    <property type="project" value="UniProtKB-KW"/>
</dbReference>
<dbReference type="OrthoDB" id="9770099at2"/>
<dbReference type="InterPro" id="IPR003838">
    <property type="entry name" value="ABC3_permease_C"/>
</dbReference>
<feature type="transmembrane region" description="Helical" evidence="7">
    <location>
        <begin position="269"/>
        <end position="295"/>
    </location>
</feature>
<name>A0A0V7ZGW1_9CYAN</name>
<feature type="domain" description="MacB-like periplasmic core" evidence="9">
    <location>
        <begin position="23"/>
        <end position="236"/>
    </location>
</feature>
<accession>A0A0V7ZGW1</accession>
<dbReference type="GO" id="GO:0022857">
    <property type="term" value="F:transmembrane transporter activity"/>
    <property type="evidence" value="ECO:0007669"/>
    <property type="project" value="TreeGrafter"/>
</dbReference>
<evidence type="ECO:0000256" key="5">
    <source>
        <dbReference type="ARBA" id="ARBA00023136"/>
    </source>
</evidence>
<evidence type="ECO:0000313" key="11">
    <source>
        <dbReference type="Proteomes" id="UP000053372"/>
    </source>
</evidence>
<dbReference type="Proteomes" id="UP000053372">
    <property type="component" value="Unassembled WGS sequence"/>
</dbReference>
<dbReference type="GO" id="GO:0005886">
    <property type="term" value="C:plasma membrane"/>
    <property type="evidence" value="ECO:0007669"/>
    <property type="project" value="UniProtKB-SubCell"/>
</dbReference>
<dbReference type="Pfam" id="PF12704">
    <property type="entry name" value="MacB_PCD"/>
    <property type="match status" value="1"/>
</dbReference>
<keyword evidence="11" id="KW-1185">Reference proteome</keyword>
<dbReference type="PANTHER" id="PTHR30572">
    <property type="entry name" value="MEMBRANE COMPONENT OF TRANSPORTER-RELATED"/>
    <property type="match status" value="1"/>
</dbReference>
<feature type="transmembrane region" description="Helical" evidence="7">
    <location>
        <begin position="355"/>
        <end position="378"/>
    </location>
</feature>
<dbReference type="PANTHER" id="PTHR30572:SF4">
    <property type="entry name" value="ABC TRANSPORTER PERMEASE YTRF"/>
    <property type="match status" value="1"/>
</dbReference>
<evidence type="ECO:0000259" key="9">
    <source>
        <dbReference type="Pfam" id="PF12704"/>
    </source>
</evidence>
<dbReference type="InterPro" id="IPR025857">
    <property type="entry name" value="MacB_PCD"/>
</dbReference>